<protein>
    <submittedName>
        <fullName evidence="1">Uncharacterized protein</fullName>
    </submittedName>
</protein>
<keyword evidence="2" id="KW-1185">Reference proteome</keyword>
<accession>A0A1T5C191</accession>
<dbReference type="EMBL" id="FUYR01000001">
    <property type="protein sequence ID" value="SKB53023.1"/>
    <property type="molecule type" value="Genomic_DNA"/>
</dbReference>
<evidence type="ECO:0000313" key="2">
    <source>
        <dbReference type="Proteomes" id="UP000189981"/>
    </source>
</evidence>
<dbReference type="AlphaFoldDB" id="A0A1T5C191"/>
<organism evidence="1 2">
    <name type="scientific">Daejeonella lutea</name>
    <dbReference type="NCBI Taxonomy" id="572036"/>
    <lineage>
        <taxon>Bacteria</taxon>
        <taxon>Pseudomonadati</taxon>
        <taxon>Bacteroidota</taxon>
        <taxon>Sphingobacteriia</taxon>
        <taxon>Sphingobacteriales</taxon>
        <taxon>Sphingobacteriaceae</taxon>
        <taxon>Daejeonella</taxon>
    </lineage>
</organism>
<sequence length="430" mass="48167">MNRRDLLRYISVLPLATTSLASEAGKFESESVEKFIKSSQNAPKRIAAIVTEYRLGSHADVIVGKYLEGFNQDDQPPYPRSKIISLFTEQVPANDISRKIAAKYNVPIFRTVVDALTLGGDKLAVDGVLLIGEHGTYPSNEKGQKLYPRFEMFLKITDVFRQYNKSVPVFNDKHLSWSWRQAKRIVEISRELKFPMLAGSSVPVAWRIPAIDSPYGLKQSYAVALSYSGLDVYGFHLLEAMQAITERRKGGETGIRSVQCLENNDCWNFLDENLQAKKLFDVALSRSATKKPGELKQLVKNPAVFIVNYNDGLQAAAFLMTGLVEDFTVAVDIEGQAEPFSTLMKLQSGRPHHHFGCLVKNIEIMFQTGKSPYPVERTMLTSGMLDFILESKLQGSKEVKTPELAAVNYKSPPGSHYFAKGWDKDGKRLD</sequence>
<dbReference type="STRING" id="572036.SAMN05661099_1746"/>
<name>A0A1T5C191_9SPHI</name>
<reference evidence="2" key="1">
    <citation type="submission" date="2017-02" db="EMBL/GenBank/DDBJ databases">
        <authorList>
            <person name="Varghese N."/>
            <person name="Submissions S."/>
        </authorList>
    </citation>
    <scope>NUCLEOTIDE SEQUENCE [LARGE SCALE GENOMIC DNA]</scope>
    <source>
        <strain evidence="2">DSM 22385</strain>
    </source>
</reference>
<dbReference type="Proteomes" id="UP000189981">
    <property type="component" value="Unassembled WGS sequence"/>
</dbReference>
<evidence type="ECO:0000313" key="1">
    <source>
        <dbReference type="EMBL" id="SKB53023.1"/>
    </source>
</evidence>
<gene>
    <name evidence="1" type="ORF">SAMN05661099_1746</name>
</gene>
<dbReference type="RefSeq" id="WP_079702187.1">
    <property type="nucleotide sequence ID" value="NZ_FUYR01000001.1"/>
</dbReference>
<dbReference type="OrthoDB" id="1394308at2"/>
<proteinExistence type="predicted"/>